<keyword evidence="2" id="KW-1185">Reference proteome</keyword>
<proteinExistence type="predicted"/>
<reference evidence="1 2" key="1">
    <citation type="submission" date="2019-01" db="EMBL/GenBank/DDBJ databases">
        <title>Draft genome sequences of the type strains of six Macrococcus species.</title>
        <authorList>
            <person name="Mazhar S."/>
            <person name="Altermann E."/>
            <person name="Hill C."/>
            <person name="Mcauliffe O."/>
        </authorList>
    </citation>
    <scope>NUCLEOTIDE SEQUENCE [LARGE SCALE GENOMIC DNA]</scope>
    <source>
        <strain evidence="1 2">ATCC 51825</strain>
    </source>
</reference>
<dbReference type="RefSeq" id="WP_133451608.1">
    <property type="nucleotide sequence ID" value="NZ_CP128470.1"/>
</dbReference>
<accession>A0A4R6C045</accession>
<evidence type="ECO:0000313" key="1">
    <source>
        <dbReference type="EMBL" id="TDM14421.1"/>
    </source>
</evidence>
<dbReference type="EMBL" id="SCWF01000004">
    <property type="protein sequence ID" value="TDM14421.1"/>
    <property type="molecule type" value="Genomic_DNA"/>
</dbReference>
<comment type="caution">
    <text evidence="1">The sequence shown here is derived from an EMBL/GenBank/DDBJ whole genome shotgun (WGS) entry which is preliminary data.</text>
</comment>
<sequence>MINKKIERYLENHYQQYLGKQHKMKVTHVVDRGHYYQFHLWKDDVLVIGETVWKNDLVRKID</sequence>
<gene>
    <name evidence="1" type="ORF">ERX55_05680</name>
</gene>
<evidence type="ECO:0000313" key="2">
    <source>
        <dbReference type="Proteomes" id="UP000294843"/>
    </source>
</evidence>
<dbReference type="AlphaFoldDB" id="A0A4R6C045"/>
<name>A0A4R6C045_9STAP</name>
<protein>
    <submittedName>
        <fullName evidence="1">Uncharacterized protein</fullName>
    </submittedName>
</protein>
<organism evidence="1 2">
    <name type="scientific">Macrococcus bovicus</name>
    <dbReference type="NCBI Taxonomy" id="69968"/>
    <lineage>
        <taxon>Bacteria</taxon>
        <taxon>Bacillati</taxon>
        <taxon>Bacillota</taxon>
        <taxon>Bacilli</taxon>
        <taxon>Bacillales</taxon>
        <taxon>Staphylococcaceae</taxon>
        <taxon>Macrococcus</taxon>
    </lineage>
</organism>
<dbReference type="OrthoDB" id="2418606at2"/>
<dbReference type="Proteomes" id="UP000294843">
    <property type="component" value="Unassembled WGS sequence"/>
</dbReference>